<dbReference type="Pfam" id="PF13579">
    <property type="entry name" value="Glyco_trans_4_4"/>
    <property type="match status" value="1"/>
</dbReference>
<protein>
    <submittedName>
        <fullName evidence="3">Glycosyltransferase WbuB</fullName>
    </submittedName>
</protein>
<organism evidence="3 4">
    <name type="scientific">Cytobacillus oceanisediminis 2691</name>
    <dbReference type="NCBI Taxonomy" id="1196031"/>
    <lineage>
        <taxon>Bacteria</taxon>
        <taxon>Bacillati</taxon>
        <taxon>Bacillota</taxon>
        <taxon>Bacilli</taxon>
        <taxon>Bacillales</taxon>
        <taxon>Bacillaceae</taxon>
        <taxon>Cytobacillus</taxon>
    </lineage>
</organism>
<dbReference type="PANTHER" id="PTHR45947:SF3">
    <property type="entry name" value="SULFOQUINOVOSYL TRANSFERASE SQD2"/>
    <property type="match status" value="1"/>
</dbReference>
<dbReference type="GO" id="GO:0016758">
    <property type="term" value="F:hexosyltransferase activity"/>
    <property type="evidence" value="ECO:0007669"/>
    <property type="project" value="TreeGrafter"/>
</dbReference>
<dbReference type="InterPro" id="IPR001296">
    <property type="entry name" value="Glyco_trans_1"/>
</dbReference>
<sequence length="413" mass="46960">MKLWILNHVALKPNESGITRHYDLSNEIVKMGHQVTIFGSSFNVFRFQWRNPRKKNYQENVNGVIFEWLWSLPYFGNGPKRFLNWISYFFLAIFRGLKKRKEKPDVIVGSSVHLFACLAAYFLSKLLKARYVVEIRDLWPRTLIDFGVISERHPLSILLGIIEKFVYKKAEKIIVTLPGAEDYIASLGIERNKIYYIPNGIHMSRIEGLANQPSLEGEINKIRENHEKVAMYVGSHGHANALETIIESAKYLDSKQVALVFIGEGAEKSSLKKLAEPYSNIYFFESIPKEEVLSTLNLADILMVSMLNTSLYKYGISLNKLNDYLLAGKPVIFAGNVLNNIIEASGAGVTVQPEDPMGFAEGIEILLHLSEEDVQQIKDKAFQYVNEHHNIEKLAEKFLNVCSSNTKKEGLLS</sequence>
<evidence type="ECO:0000313" key="4">
    <source>
        <dbReference type="Proteomes" id="UP000077856"/>
    </source>
</evidence>
<dbReference type="InterPro" id="IPR028098">
    <property type="entry name" value="Glyco_trans_4-like_N"/>
</dbReference>
<dbReference type="Gene3D" id="3.40.50.2000">
    <property type="entry name" value="Glycogen Phosphorylase B"/>
    <property type="match status" value="2"/>
</dbReference>
<dbReference type="PANTHER" id="PTHR45947">
    <property type="entry name" value="SULFOQUINOVOSYL TRANSFERASE SQD2"/>
    <property type="match status" value="1"/>
</dbReference>
<keyword evidence="3" id="KW-0808">Transferase</keyword>
<dbReference type="KEGG" id="bon:A361_24865"/>
<dbReference type="Proteomes" id="UP000077856">
    <property type="component" value="Chromosome"/>
</dbReference>
<accession>A0A160MG35</accession>
<dbReference type="AlphaFoldDB" id="A0A160MG35"/>
<evidence type="ECO:0000313" key="3">
    <source>
        <dbReference type="EMBL" id="AND42242.1"/>
    </source>
</evidence>
<dbReference type="EMBL" id="CP015506">
    <property type="protein sequence ID" value="AND42242.1"/>
    <property type="molecule type" value="Genomic_DNA"/>
</dbReference>
<dbReference type="CDD" id="cd03794">
    <property type="entry name" value="GT4_WbuB-like"/>
    <property type="match status" value="1"/>
</dbReference>
<feature type="domain" description="Glycosyl transferase family 1" evidence="1">
    <location>
        <begin position="225"/>
        <end position="378"/>
    </location>
</feature>
<gene>
    <name evidence="3" type="ORF">A361_24865</name>
</gene>
<dbReference type="eggNOG" id="COG0438">
    <property type="taxonomic scope" value="Bacteria"/>
</dbReference>
<dbReference type="Pfam" id="PF00534">
    <property type="entry name" value="Glycos_transf_1"/>
    <property type="match status" value="1"/>
</dbReference>
<evidence type="ECO:0000259" key="1">
    <source>
        <dbReference type="Pfam" id="PF00534"/>
    </source>
</evidence>
<dbReference type="InterPro" id="IPR050194">
    <property type="entry name" value="Glycosyltransferase_grp1"/>
</dbReference>
<name>A0A160MG35_9BACI</name>
<dbReference type="SUPFAM" id="SSF53756">
    <property type="entry name" value="UDP-Glycosyltransferase/glycogen phosphorylase"/>
    <property type="match status" value="1"/>
</dbReference>
<dbReference type="RefSeq" id="WP_019380792.1">
    <property type="nucleotide sequence ID" value="NZ_CP015506.1"/>
</dbReference>
<reference evidence="3 4" key="1">
    <citation type="submission" date="2016-04" db="EMBL/GenBank/DDBJ databases">
        <title>Complete genome sequence of Bacillus oceanisediminis strain 2691.</title>
        <authorList>
            <person name="Jeong H."/>
            <person name="Kim H.J."/>
            <person name="Lee D.-W."/>
        </authorList>
    </citation>
    <scope>NUCLEOTIDE SEQUENCE [LARGE SCALE GENOMIC DNA]</scope>
    <source>
        <strain evidence="3 4">2691</strain>
    </source>
</reference>
<evidence type="ECO:0000259" key="2">
    <source>
        <dbReference type="Pfam" id="PF13579"/>
    </source>
</evidence>
<feature type="domain" description="Glycosyltransferase subfamily 4-like N-terminal" evidence="2">
    <location>
        <begin position="22"/>
        <end position="200"/>
    </location>
</feature>
<dbReference type="STRING" id="1196031.A361_24865"/>
<proteinExistence type="predicted"/>